<dbReference type="Proteomes" id="UP000215137">
    <property type="component" value="Chromosome"/>
</dbReference>
<dbReference type="RefSeq" id="WP_095371166.1">
    <property type="nucleotide sequence ID" value="NZ_CP022983.1"/>
</dbReference>
<evidence type="ECO:0000313" key="2">
    <source>
        <dbReference type="Proteomes" id="UP000215137"/>
    </source>
</evidence>
<accession>A0A248THD1</accession>
<gene>
    <name evidence="1" type="ORF">CKF48_09815</name>
</gene>
<protein>
    <submittedName>
        <fullName evidence="1">Uncharacterized protein</fullName>
    </submittedName>
</protein>
<dbReference type="AlphaFoldDB" id="A0A248THD1"/>
<dbReference type="OrthoDB" id="2909032at2"/>
<dbReference type="EMBL" id="CP022983">
    <property type="protein sequence ID" value="ASV67591.1"/>
    <property type="molecule type" value="Genomic_DNA"/>
</dbReference>
<dbReference type="KEGG" id="bko:CKF48_09815"/>
<keyword evidence="2" id="KW-1185">Reference proteome</keyword>
<proteinExistence type="predicted"/>
<sequence length="92" mass="10623">MDILTDKKVKTRKTHVCHGCVTSYPPKTEMRYVTSIDGGEFQSAYCCQTCDEVIEKTYDYIDLQNGIGFGDVKDFDIPFWQGVHLKYQNETQ</sequence>
<name>A0A248THD1_9BACI</name>
<organism evidence="1 2">
    <name type="scientific">Cytobacillus kochii</name>
    <dbReference type="NCBI Taxonomy" id="859143"/>
    <lineage>
        <taxon>Bacteria</taxon>
        <taxon>Bacillati</taxon>
        <taxon>Bacillota</taxon>
        <taxon>Bacilli</taxon>
        <taxon>Bacillales</taxon>
        <taxon>Bacillaceae</taxon>
        <taxon>Cytobacillus</taxon>
    </lineage>
</organism>
<evidence type="ECO:0000313" key="1">
    <source>
        <dbReference type="EMBL" id="ASV67591.1"/>
    </source>
</evidence>
<reference evidence="1 2" key="1">
    <citation type="submission" date="2017-08" db="EMBL/GenBank/DDBJ databases">
        <title>Complete Genome Sequence of Bacillus kochii Oregon-R-modENCODE STRAIN BDGP4, isolated from Drosophila melanogaster gut.</title>
        <authorList>
            <person name="Wan K.H."/>
            <person name="Yu C."/>
            <person name="Park S."/>
            <person name="Hammonds A.S."/>
            <person name="Booth B.W."/>
            <person name="Celniker S.E."/>
        </authorList>
    </citation>
    <scope>NUCLEOTIDE SEQUENCE [LARGE SCALE GENOMIC DNA]</scope>
    <source>
        <strain evidence="1 2">BDGP4</strain>
    </source>
</reference>